<gene>
    <name evidence="1" type="ORF">OSO01_10120</name>
</gene>
<evidence type="ECO:0000313" key="2">
    <source>
        <dbReference type="Proteomes" id="UP000321558"/>
    </source>
</evidence>
<dbReference type="STRING" id="582851.GCA_900162665_04186"/>
<dbReference type="SUPFAM" id="SSF81301">
    <property type="entry name" value="Nucleotidyltransferase"/>
    <property type="match status" value="1"/>
</dbReference>
<evidence type="ECO:0000313" key="1">
    <source>
        <dbReference type="EMBL" id="GEN86273.1"/>
    </source>
</evidence>
<dbReference type="Gene3D" id="3.30.460.40">
    <property type="match status" value="1"/>
</dbReference>
<proteinExistence type="predicted"/>
<accession>A0A511ZFQ0</accession>
<sequence length="182" mass="20505">MLSSLAKTADILNDNNIVWGLGGSLMLHMHGIIDNPNDIDLLVSENHATLAGKVLDNLGERKEAVRSAPFKTAFFAKYTIGNTSVDLMGGFSIIHEEGIYKLEFEKNNIVDSTSFNGKTIYLSSLEDWYVLYSLMPNRKEKVDLIEQHFNEKRIAHPDLLMKALKQPLPGPVKNKIHYYLSL</sequence>
<protein>
    <submittedName>
        <fullName evidence="1">Uncharacterized protein</fullName>
    </submittedName>
</protein>
<dbReference type="InterPro" id="IPR043519">
    <property type="entry name" value="NT_sf"/>
</dbReference>
<organism evidence="1 2">
    <name type="scientific">Oceanobacillus sojae</name>
    <dbReference type="NCBI Taxonomy" id="582851"/>
    <lineage>
        <taxon>Bacteria</taxon>
        <taxon>Bacillati</taxon>
        <taxon>Bacillota</taxon>
        <taxon>Bacilli</taxon>
        <taxon>Bacillales</taxon>
        <taxon>Bacillaceae</taxon>
        <taxon>Oceanobacillus</taxon>
    </lineage>
</organism>
<dbReference type="OrthoDB" id="2351919at2"/>
<reference evidence="1 2" key="1">
    <citation type="submission" date="2019-07" db="EMBL/GenBank/DDBJ databases">
        <title>Whole genome shotgun sequence of Oceanobacillus sojae NBRC 105379.</title>
        <authorList>
            <person name="Hosoyama A."/>
            <person name="Uohara A."/>
            <person name="Ohji S."/>
            <person name="Ichikawa N."/>
        </authorList>
    </citation>
    <scope>NUCLEOTIDE SEQUENCE [LARGE SCALE GENOMIC DNA]</scope>
    <source>
        <strain evidence="1 2">NBRC 105379</strain>
    </source>
</reference>
<keyword evidence="2" id="KW-1185">Reference proteome</keyword>
<name>A0A511ZFQ0_9BACI</name>
<comment type="caution">
    <text evidence="1">The sequence shown here is derived from an EMBL/GenBank/DDBJ whole genome shotgun (WGS) entry which is preliminary data.</text>
</comment>
<dbReference type="EMBL" id="BJYM01000003">
    <property type="protein sequence ID" value="GEN86273.1"/>
    <property type="molecule type" value="Genomic_DNA"/>
</dbReference>
<dbReference type="AlphaFoldDB" id="A0A511ZFQ0"/>
<dbReference type="RefSeq" id="WP_147209272.1">
    <property type="nucleotide sequence ID" value="NZ_BJYM01000003.1"/>
</dbReference>
<dbReference type="Proteomes" id="UP000321558">
    <property type="component" value="Unassembled WGS sequence"/>
</dbReference>